<dbReference type="SMART" id="SM00225">
    <property type="entry name" value="BTB"/>
    <property type="match status" value="2"/>
</dbReference>
<dbReference type="Gene3D" id="3.30.710.10">
    <property type="entry name" value="Potassium Channel Kv1.1, Chain A"/>
    <property type="match status" value="2"/>
</dbReference>
<evidence type="ECO:0000313" key="5">
    <source>
        <dbReference type="EMBL" id="CAK0862276.1"/>
    </source>
</evidence>
<protein>
    <recommendedName>
        <fullName evidence="4">BTB domain-containing protein</fullName>
    </recommendedName>
</protein>
<feature type="domain" description="BTB" evidence="4">
    <location>
        <begin position="650"/>
        <end position="716"/>
    </location>
</feature>
<name>A0ABN9UUR8_9DINO</name>
<keyword evidence="2" id="KW-0677">Repeat</keyword>
<sequence>AVPLKRRPTGVSRGPPAVPAASSGDPDVTARPAFAAPRAAISARAVGRRWSDDGRERTVPVLGAARVRRRSSAEPVGAHVRLVQEPVSVHIRGVRRLELLRRPLCAGPGLQAVAAHRGGRGAALGARLPLRGHGRCRGRHAAPVHLRRFRVAFRVHEQARPVRVLLRDGECWRTLSDPVEDTPSSRYGQSMVAYQEGLYVWGGTHGTNYPTDMHRFDLCSKQWSYVVTDGELPCGRYRHQAMVNDNMMYIVGGSGINRYGDVFTFHFDTSQWRKLACTGTDLSDGRYAHSAVLRDNHIFLYGGNDGVRHDDLQQLDLQTHVWSRVAVHGQCPPGRDFHAAVSANSMVIFGGSNGIERHKDVFEFHMAPKIPLCTLSADFEALLEASQTEEKWQLSCDTLLLPDSGESHQHGVYCHAHVLRVRCPRLHELILEHRPPDTHLRSAVPVDVPHAILLDLLRYLYAETTKFGQLSPLKLYDLLLAARRLEVVRLAVLCERQIRVRLSLDDALPLLRMASAHQGPEALPVLEACKHFFLANYNRCTELTECEALDPRLLCELMRMHNSRAFAAVPPTPQTQPQQQQQQLQQRGVPLGGAQPAMPGVSPQVAATVPLPIPPVPPQAPLLPASCQVPVPPSSLASDLKRLLDEQIEPDFEVVVQNEVIPCHKVVLVARSRYFETCIITSGMVESQANRLVVDTGAPMTADAFRALLRCLYAGDDILGVLTPGTAMYLVDAASFYGLSNLRLKHFCENCVRDSFNEVHVLQLFKASSSLNVEAVRGMALEFIVTHFPTVCKQPALEESSTTACWSRSSEASGAGCLRRSLVR</sequence>
<dbReference type="InterPro" id="IPR051568">
    <property type="entry name" value="LZTR1/Attractin"/>
</dbReference>
<comment type="caution">
    <text evidence="5">The sequence shown here is derived from an EMBL/GenBank/DDBJ whole genome shotgun (WGS) entry which is preliminary data.</text>
</comment>
<organism evidence="5 6">
    <name type="scientific">Prorocentrum cordatum</name>
    <dbReference type="NCBI Taxonomy" id="2364126"/>
    <lineage>
        <taxon>Eukaryota</taxon>
        <taxon>Sar</taxon>
        <taxon>Alveolata</taxon>
        <taxon>Dinophyceae</taxon>
        <taxon>Prorocentrales</taxon>
        <taxon>Prorocentraceae</taxon>
        <taxon>Prorocentrum</taxon>
    </lineage>
</organism>
<dbReference type="PANTHER" id="PTHR46376">
    <property type="entry name" value="LEUCINE-ZIPPER-LIKE TRANSCRIPTIONAL REGULATOR 1"/>
    <property type="match status" value="1"/>
</dbReference>
<dbReference type="EMBL" id="CAUYUJ010016144">
    <property type="protein sequence ID" value="CAK0862276.1"/>
    <property type="molecule type" value="Genomic_DNA"/>
</dbReference>
<gene>
    <name evidence="5" type="ORF">PCOR1329_LOCUS50734</name>
</gene>
<evidence type="ECO:0000313" key="6">
    <source>
        <dbReference type="Proteomes" id="UP001189429"/>
    </source>
</evidence>
<feature type="compositionally biased region" description="Low complexity" evidence="3">
    <location>
        <begin position="575"/>
        <end position="586"/>
    </location>
</feature>
<feature type="region of interest" description="Disordered" evidence="3">
    <location>
        <begin position="568"/>
        <end position="591"/>
    </location>
</feature>
<dbReference type="CDD" id="cd18186">
    <property type="entry name" value="BTB_POZ_ZBTB_KLHL-like"/>
    <property type="match status" value="1"/>
</dbReference>
<feature type="region of interest" description="Disordered" evidence="3">
    <location>
        <begin position="1"/>
        <end position="30"/>
    </location>
</feature>
<dbReference type="CDD" id="cd14733">
    <property type="entry name" value="BACK"/>
    <property type="match status" value="1"/>
</dbReference>
<dbReference type="PROSITE" id="PS50097">
    <property type="entry name" value="BTB"/>
    <property type="match status" value="1"/>
</dbReference>
<dbReference type="Pfam" id="PF00651">
    <property type="entry name" value="BTB"/>
    <property type="match status" value="2"/>
</dbReference>
<dbReference type="InterPro" id="IPR000210">
    <property type="entry name" value="BTB/POZ_dom"/>
</dbReference>
<feature type="non-terminal residue" evidence="5">
    <location>
        <position position="1"/>
    </location>
</feature>
<keyword evidence="6" id="KW-1185">Reference proteome</keyword>
<keyword evidence="1" id="KW-0880">Kelch repeat</keyword>
<dbReference type="Gene3D" id="2.120.10.80">
    <property type="entry name" value="Kelch-type beta propeller"/>
    <property type="match status" value="1"/>
</dbReference>
<dbReference type="SUPFAM" id="SSF117281">
    <property type="entry name" value="Kelch motif"/>
    <property type="match status" value="1"/>
</dbReference>
<reference evidence="5" key="1">
    <citation type="submission" date="2023-10" db="EMBL/GenBank/DDBJ databases">
        <authorList>
            <person name="Chen Y."/>
            <person name="Shah S."/>
            <person name="Dougan E. K."/>
            <person name="Thang M."/>
            <person name="Chan C."/>
        </authorList>
    </citation>
    <scope>NUCLEOTIDE SEQUENCE [LARGE SCALE GENOMIC DNA]</scope>
</reference>
<evidence type="ECO:0000259" key="4">
    <source>
        <dbReference type="PROSITE" id="PS50097"/>
    </source>
</evidence>
<dbReference type="InterPro" id="IPR015915">
    <property type="entry name" value="Kelch-typ_b-propeller"/>
</dbReference>
<evidence type="ECO:0000256" key="3">
    <source>
        <dbReference type="SAM" id="MobiDB-lite"/>
    </source>
</evidence>
<dbReference type="Pfam" id="PF24681">
    <property type="entry name" value="Kelch_KLHDC2_KLHL20_DRC7"/>
    <property type="match status" value="1"/>
</dbReference>
<evidence type="ECO:0000256" key="2">
    <source>
        <dbReference type="ARBA" id="ARBA00022737"/>
    </source>
</evidence>
<dbReference type="Proteomes" id="UP001189429">
    <property type="component" value="Unassembled WGS sequence"/>
</dbReference>
<proteinExistence type="predicted"/>
<dbReference type="SUPFAM" id="SSF54695">
    <property type="entry name" value="POZ domain"/>
    <property type="match status" value="2"/>
</dbReference>
<dbReference type="InterPro" id="IPR011333">
    <property type="entry name" value="SKP1/BTB/POZ_sf"/>
</dbReference>
<evidence type="ECO:0000256" key="1">
    <source>
        <dbReference type="ARBA" id="ARBA00022441"/>
    </source>
</evidence>
<accession>A0ABN9UUR8</accession>
<dbReference type="PANTHER" id="PTHR46376:SF1">
    <property type="entry name" value="LEUCINE-ZIPPER-LIKE TRANSCRIPTIONAL REGULATOR 1"/>
    <property type="match status" value="1"/>
</dbReference>